<gene>
    <name evidence="1" type="ORF">PIB30_064352</name>
</gene>
<proteinExistence type="predicted"/>
<accession>A0ABU6RMU6</accession>
<organism evidence="1 2">
    <name type="scientific">Stylosanthes scabra</name>
    <dbReference type="NCBI Taxonomy" id="79078"/>
    <lineage>
        <taxon>Eukaryota</taxon>
        <taxon>Viridiplantae</taxon>
        <taxon>Streptophyta</taxon>
        <taxon>Embryophyta</taxon>
        <taxon>Tracheophyta</taxon>
        <taxon>Spermatophyta</taxon>
        <taxon>Magnoliopsida</taxon>
        <taxon>eudicotyledons</taxon>
        <taxon>Gunneridae</taxon>
        <taxon>Pentapetalae</taxon>
        <taxon>rosids</taxon>
        <taxon>fabids</taxon>
        <taxon>Fabales</taxon>
        <taxon>Fabaceae</taxon>
        <taxon>Papilionoideae</taxon>
        <taxon>50 kb inversion clade</taxon>
        <taxon>dalbergioids sensu lato</taxon>
        <taxon>Dalbergieae</taxon>
        <taxon>Pterocarpus clade</taxon>
        <taxon>Stylosanthes</taxon>
    </lineage>
</organism>
<keyword evidence="2" id="KW-1185">Reference proteome</keyword>
<comment type="caution">
    <text evidence="1">The sequence shown here is derived from an EMBL/GenBank/DDBJ whole genome shotgun (WGS) entry which is preliminary data.</text>
</comment>
<name>A0ABU6RMU6_9FABA</name>
<protein>
    <submittedName>
        <fullName evidence="1">Uncharacterized protein</fullName>
    </submittedName>
</protein>
<feature type="non-terminal residue" evidence="1">
    <location>
        <position position="1"/>
    </location>
</feature>
<dbReference type="EMBL" id="JASCZI010030834">
    <property type="protein sequence ID" value="MED6125003.1"/>
    <property type="molecule type" value="Genomic_DNA"/>
</dbReference>
<reference evidence="1 2" key="1">
    <citation type="journal article" date="2023" name="Plants (Basel)">
        <title>Bridging the Gap: Combining Genomics and Transcriptomics Approaches to Understand Stylosanthes scabra, an Orphan Legume from the Brazilian Caatinga.</title>
        <authorList>
            <person name="Ferreira-Neto J.R.C."/>
            <person name="da Silva M.D."/>
            <person name="Binneck E."/>
            <person name="de Melo N.F."/>
            <person name="da Silva R.H."/>
            <person name="de Melo A.L.T.M."/>
            <person name="Pandolfi V."/>
            <person name="Bustamante F.O."/>
            <person name="Brasileiro-Vidal A.C."/>
            <person name="Benko-Iseppon A.M."/>
        </authorList>
    </citation>
    <scope>NUCLEOTIDE SEQUENCE [LARGE SCALE GENOMIC DNA]</scope>
    <source>
        <tissue evidence="1">Leaves</tissue>
    </source>
</reference>
<evidence type="ECO:0000313" key="1">
    <source>
        <dbReference type="EMBL" id="MED6125003.1"/>
    </source>
</evidence>
<sequence length="81" mass="8932">SHSQRLLSRSQLFARRPLPHSPAAISQVRIISHRSLDRSRRFALRFKSPPLASLSCRGLPFRQVPAAASRALSLDNSSAAT</sequence>
<evidence type="ECO:0000313" key="2">
    <source>
        <dbReference type="Proteomes" id="UP001341840"/>
    </source>
</evidence>
<dbReference type="Proteomes" id="UP001341840">
    <property type="component" value="Unassembled WGS sequence"/>
</dbReference>